<sequence length="64" mass="7005">MPTETPAAAATSFTLTELDNLSVPSPGSHHEMLIETPQHPERQNRSPHGHLDTTCAGHSPPRRR</sequence>
<proteinExistence type="predicted"/>
<feature type="region of interest" description="Disordered" evidence="1">
    <location>
        <begin position="1"/>
        <end position="64"/>
    </location>
</feature>
<dbReference type="EMBL" id="BAAAZO010000001">
    <property type="protein sequence ID" value="GAA3592274.1"/>
    <property type="molecule type" value="Genomic_DNA"/>
</dbReference>
<protein>
    <submittedName>
        <fullName evidence="2">Uncharacterized protein</fullName>
    </submittedName>
</protein>
<reference evidence="3" key="1">
    <citation type="journal article" date="2019" name="Int. J. Syst. Evol. Microbiol.">
        <title>The Global Catalogue of Microorganisms (GCM) 10K type strain sequencing project: providing services to taxonomists for standard genome sequencing and annotation.</title>
        <authorList>
            <consortium name="The Broad Institute Genomics Platform"/>
            <consortium name="The Broad Institute Genome Sequencing Center for Infectious Disease"/>
            <person name="Wu L."/>
            <person name="Ma J."/>
        </authorList>
    </citation>
    <scope>NUCLEOTIDE SEQUENCE [LARGE SCALE GENOMIC DNA]</scope>
    <source>
        <strain evidence="3">JCM 16902</strain>
    </source>
</reference>
<evidence type="ECO:0000313" key="3">
    <source>
        <dbReference type="Proteomes" id="UP001501074"/>
    </source>
</evidence>
<feature type="compositionally biased region" description="Polar residues" evidence="1">
    <location>
        <begin position="11"/>
        <end position="25"/>
    </location>
</feature>
<evidence type="ECO:0000256" key="1">
    <source>
        <dbReference type="SAM" id="MobiDB-lite"/>
    </source>
</evidence>
<organism evidence="2 3">
    <name type="scientific">Kineosporia mesophila</name>
    <dbReference type="NCBI Taxonomy" id="566012"/>
    <lineage>
        <taxon>Bacteria</taxon>
        <taxon>Bacillati</taxon>
        <taxon>Actinomycetota</taxon>
        <taxon>Actinomycetes</taxon>
        <taxon>Kineosporiales</taxon>
        <taxon>Kineosporiaceae</taxon>
        <taxon>Kineosporia</taxon>
    </lineage>
</organism>
<name>A0ABP6YWS0_9ACTN</name>
<dbReference type="Proteomes" id="UP001501074">
    <property type="component" value="Unassembled WGS sequence"/>
</dbReference>
<accession>A0ABP6YWS0</accession>
<gene>
    <name evidence="2" type="ORF">GCM10022223_03670</name>
</gene>
<comment type="caution">
    <text evidence="2">The sequence shown here is derived from an EMBL/GenBank/DDBJ whole genome shotgun (WGS) entry which is preliminary data.</text>
</comment>
<feature type="compositionally biased region" description="Basic and acidic residues" evidence="1">
    <location>
        <begin position="28"/>
        <end position="44"/>
    </location>
</feature>
<evidence type="ECO:0000313" key="2">
    <source>
        <dbReference type="EMBL" id="GAA3592274.1"/>
    </source>
</evidence>
<keyword evidence="3" id="KW-1185">Reference proteome</keyword>